<keyword evidence="6" id="KW-1185">Reference proteome</keyword>
<dbReference type="PANTHER" id="PTHR11066:SF34">
    <property type="entry name" value="ACYL-COENZYME A THIOESTERASE 8"/>
    <property type="match status" value="1"/>
</dbReference>
<evidence type="ECO:0000256" key="1">
    <source>
        <dbReference type="ARBA" id="ARBA00006538"/>
    </source>
</evidence>
<dbReference type="OrthoDB" id="9781019at2"/>
<evidence type="ECO:0000313" key="5">
    <source>
        <dbReference type="EMBL" id="KGN41973.1"/>
    </source>
</evidence>
<dbReference type="PANTHER" id="PTHR11066">
    <property type="entry name" value="ACYL-COA THIOESTERASE"/>
    <property type="match status" value="1"/>
</dbReference>
<dbReference type="InterPro" id="IPR042171">
    <property type="entry name" value="Acyl-CoA_hotdog"/>
</dbReference>
<dbReference type="Gene3D" id="2.40.160.210">
    <property type="entry name" value="Acyl-CoA thioesterase, double hotdog domain"/>
    <property type="match status" value="1"/>
</dbReference>
<accession>A0A0A0JXT0</accession>
<dbReference type="EMBL" id="AVPL01000010">
    <property type="protein sequence ID" value="KGN41973.1"/>
    <property type="molecule type" value="Genomic_DNA"/>
</dbReference>
<dbReference type="Proteomes" id="UP000030013">
    <property type="component" value="Unassembled WGS sequence"/>
</dbReference>
<protein>
    <submittedName>
        <fullName evidence="5">Acyl-CoA thioesterase</fullName>
    </submittedName>
</protein>
<proteinExistence type="inferred from homology"/>
<evidence type="ECO:0000256" key="2">
    <source>
        <dbReference type="ARBA" id="ARBA00022801"/>
    </source>
</evidence>
<dbReference type="InterPro" id="IPR025652">
    <property type="entry name" value="TesB_C"/>
</dbReference>
<dbReference type="AlphaFoldDB" id="A0A0A0JXT0"/>
<evidence type="ECO:0000313" key="6">
    <source>
        <dbReference type="Proteomes" id="UP000030013"/>
    </source>
</evidence>
<reference evidence="5 6" key="1">
    <citation type="submission" date="2013-08" db="EMBL/GenBank/DDBJ databases">
        <title>The genome sequence of Knoellia aerolata.</title>
        <authorList>
            <person name="Zhu W."/>
            <person name="Wang G."/>
        </authorList>
    </citation>
    <scope>NUCLEOTIDE SEQUENCE [LARGE SCALE GENOMIC DNA]</scope>
    <source>
        <strain evidence="5 6">DSM 18566</strain>
    </source>
</reference>
<dbReference type="GO" id="GO:0047617">
    <property type="term" value="F:fatty acyl-CoA hydrolase activity"/>
    <property type="evidence" value="ECO:0007669"/>
    <property type="project" value="InterPro"/>
</dbReference>
<dbReference type="GO" id="GO:0006637">
    <property type="term" value="P:acyl-CoA metabolic process"/>
    <property type="evidence" value="ECO:0007669"/>
    <property type="project" value="InterPro"/>
</dbReference>
<dbReference type="CDD" id="cd03444">
    <property type="entry name" value="Thioesterase_II_repeat1"/>
    <property type="match status" value="1"/>
</dbReference>
<feature type="domain" description="Acyl-CoA thioesterase-like N-terminal HotDog" evidence="4">
    <location>
        <begin position="34"/>
        <end position="110"/>
    </location>
</feature>
<organism evidence="5 6">
    <name type="scientific">Knoellia aerolata DSM 18566</name>
    <dbReference type="NCBI Taxonomy" id="1385519"/>
    <lineage>
        <taxon>Bacteria</taxon>
        <taxon>Bacillati</taxon>
        <taxon>Actinomycetota</taxon>
        <taxon>Actinomycetes</taxon>
        <taxon>Micrococcales</taxon>
        <taxon>Intrasporangiaceae</taxon>
        <taxon>Knoellia</taxon>
    </lineage>
</organism>
<dbReference type="InterPro" id="IPR049449">
    <property type="entry name" value="TesB_ACOT8-like_N"/>
</dbReference>
<dbReference type="RefSeq" id="WP_035934919.1">
    <property type="nucleotide sequence ID" value="NZ_AVPL01000010.1"/>
</dbReference>
<comment type="similarity">
    <text evidence="1">Belongs to the C/M/P thioester hydrolase family.</text>
</comment>
<dbReference type="Pfam" id="PF02551">
    <property type="entry name" value="Acyl_CoA_thio"/>
    <property type="match status" value="1"/>
</dbReference>
<sequence>MTPPLAHPLTDILIVEQLEPLLFRGRLRTAMPIRAFGGEVSGQAVLAAGRTVPPARHIHSAHAHFLRPGRADAEVTYKVDDTRDGGSYTTRRVEAIQQGEVILLLTASFHVGDASPLSHQVPRLASAPVESVLDPDESFVGDEDMLDWVTWLRDRQAVDLRFPQPPVRARVRDGRPTDPRQSLWLRASDPLPDDALVHAAAFTYLADLLLLSTGLGPHARSFPDGALMFATLDHTVWFHEEARADQWFLHDMEGTWSGHGRSLCRGNIFDRVGRLTASTMQEGVVRPLTR</sequence>
<gene>
    <name evidence="5" type="ORF">N801_03765</name>
</gene>
<name>A0A0A0JXT0_9MICO</name>
<keyword evidence="2" id="KW-0378">Hydrolase</keyword>
<evidence type="ECO:0000259" key="3">
    <source>
        <dbReference type="Pfam" id="PF02551"/>
    </source>
</evidence>
<dbReference type="STRING" id="1385519.N801_03765"/>
<evidence type="ECO:0000259" key="4">
    <source>
        <dbReference type="Pfam" id="PF13622"/>
    </source>
</evidence>
<dbReference type="InterPro" id="IPR003703">
    <property type="entry name" value="Acyl_CoA_thio"/>
</dbReference>
<dbReference type="Pfam" id="PF13622">
    <property type="entry name" value="4HBT_3"/>
    <property type="match status" value="1"/>
</dbReference>
<feature type="domain" description="Acyl-CoA thioesterase 2 C-terminal" evidence="3">
    <location>
        <begin position="154"/>
        <end position="284"/>
    </location>
</feature>
<dbReference type="SUPFAM" id="SSF54637">
    <property type="entry name" value="Thioesterase/thiol ester dehydrase-isomerase"/>
    <property type="match status" value="2"/>
</dbReference>
<dbReference type="eggNOG" id="COG1946">
    <property type="taxonomic scope" value="Bacteria"/>
</dbReference>
<dbReference type="GO" id="GO:0009062">
    <property type="term" value="P:fatty acid catabolic process"/>
    <property type="evidence" value="ECO:0007669"/>
    <property type="project" value="TreeGrafter"/>
</dbReference>
<dbReference type="InterPro" id="IPR029069">
    <property type="entry name" value="HotDog_dom_sf"/>
</dbReference>
<comment type="caution">
    <text evidence="5">The sequence shown here is derived from an EMBL/GenBank/DDBJ whole genome shotgun (WGS) entry which is preliminary data.</text>
</comment>
<dbReference type="CDD" id="cd03445">
    <property type="entry name" value="Thioesterase_II_repeat2"/>
    <property type="match status" value="1"/>
</dbReference>